<dbReference type="EMBL" id="AVOT02045603">
    <property type="protein sequence ID" value="MBW0540929.1"/>
    <property type="molecule type" value="Genomic_DNA"/>
</dbReference>
<organism evidence="1 2">
    <name type="scientific">Austropuccinia psidii MF-1</name>
    <dbReference type="NCBI Taxonomy" id="1389203"/>
    <lineage>
        <taxon>Eukaryota</taxon>
        <taxon>Fungi</taxon>
        <taxon>Dikarya</taxon>
        <taxon>Basidiomycota</taxon>
        <taxon>Pucciniomycotina</taxon>
        <taxon>Pucciniomycetes</taxon>
        <taxon>Pucciniales</taxon>
        <taxon>Sphaerophragmiaceae</taxon>
        <taxon>Austropuccinia</taxon>
    </lineage>
</organism>
<accession>A0A9Q3FKT7</accession>
<dbReference type="Gene3D" id="3.30.420.10">
    <property type="entry name" value="Ribonuclease H-like superfamily/Ribonuclease H"/>
    <property type="match status" value="1"/>
</dbReference>
<sequence length="227" mass="26351">MIQTLEDMIRRFCAYGLEFKHSYDFTHYWYTLIQALELVYKTFIHASTGKTPVMLAKGWNPNLSVDTLKKDLVDINPTAISFKFFLNKERHHEIQKMTDAFEYVQQKWDTSHKTPEFRVGELMLASTLSFNNIKGPKKLKSSLAGPFIIKSLHGKNALKLELTGELKIEHPTFLGSLLKHYASGDKKLFPLRNETPLEVPPLDQTEEKKVLKFFKARSLREKMKENT</sequence>
<dbReference type="InterPro" id="IPR036397">
    <property type="entry name" value="RNaseH_sf"/>
</dbReference>
<protein>
    <recommendedName>
        <fullName evidence="3">Integrase catalytic domain-containing protein</fullName>
    </recommendedName>
</protein>
<comment type="caution">
    <text evidence="1">The sequence shown here is derived from an EMBL/GenBank/DDBJ whole genome shotgun (WGS) entry which is preliminary data.</text>
</comment>
<evidence type="ECO:0008006" key="3">
    <source>
        <dbReference type="Google" id="ProtNLM"/>
    </source>
</evidence>
<name>A0A9Q3FKT7_9BASI</name>
<evidence type="ECO:0000313" key="1">
    <source>
        <dbReference type="EMBL" id="MBW0540929.1"/>
    </source>
</evidence>
<proteinExistence type="predicted"/>
<dbReference type="GO" id="GO:0003676">
    <property type="term" value="F:nucleic acid binding"/>
    <property type="evidence" value="ECO:0007669"/>
    <property type="project" value="InterPro"/>
</dbReference>
<dbReference type="Proteomes" id="UP000765509">
    <property type="component" value="Unassembled WGS sequence"/>
</dbReference>
<gene>
    <name evidence="1" type="ORF">O181_080644</name>
</gene>
<dbReference type="AlphaFoldDB" id="A0A9Q3FKT7"/>
<evidence type="ECO:0000313" key="2">
    <source>
        <dbReference type="Proteomes" id="UP000765509"/>
    </source>
</evidence>
<keyword evidence="2" id="KW-1185">Reference proteome</keyword>
<reference evidence="1" key="1">
    <citation type="submission" date="2021-03" db="EMBL/GenBank/DDBJ databases">
        <title>Draft genome sequence of rust myrtle Austropuccinia psidii MF-1, a brazilian biotype.</title>
        <authorList>
            <person name="Quecine M.C."/>
            <person name="Pachon D.M.R."/>
            <person name="Bonatelli M.L."/>
            <person name="Correr F.H."/>
            <person name="Franceschini L.M."/>
            <person name="Leite T.F."/>
            <person name="Margarido G.R.A."/>
            <person name="Almeida C.A."/>
            <person name="Ferrarezi J.A."/>
            <person name="Labate C.A."/>
        </authorList>
    </citation>
    <scope>NUCLEOTIDE SEQUENCE</scope>
    <source>
        <strain evidence="1">MF-1</strain>
    </source>
</reference>